<dbReference type="Ensembl" id="ENSPKIT00000019578.1">
    <property type="protein sequence ID" value="ENSPKIP00000038585.1"/>
    <property type="gene ID" value="ENSPKIG00000016299.1"/>
</dbReference>
<sequence>SMVLHFCGRRIYCGAVCGSVKMKLKRGIVEQCCHKPCNILDLEKYHN</sequence>
<reference evidence="2" key="1">
    <citation type="submission" date="2025-08" db="UniProtKB">
        <authorList>
            <consortium name="Ensembl"/>
        </authorList>
    </citation>
    <scope>IDENTIFICATION</scope>
</reference>
<dbReference type="Proteomes" id="UP000261540">
    <property type="component" value="Unplaced"/>
</dbReference>
<evidence type="ECO:0000259" key="1">
    <source>
        <dbReference type="SMART" id="SM00078"/>
    </source>
</evidence>
<proteinExistence type="predicted"/>
<name>A0A3B3T7F2_9TELE</name>
<dbReference type="SUPFAM" id="SSF56994">
    <property type="entry name" value="Insulin-like"/>
    <property type="match status" value="1"/>
</dbReference>
<keyword evidence="3" id="KW-1185">Reference proteome</keyword>
<accession>A0A3B3T7F2</accession>
<dbReference type="Pfam" id="PF00049">
    <property type="entry name" value="Insulin"/>
    <property type="match status" value="1"/>
</dbReference>
<dbReference type="AlphaFoldDB" id="A0A3B3T7F2"/>
<organism evidence="2 3">
    <name type="scientific">Paramormyrops kingsleyae</name>
    <dbReference type="NCBI Taxonomy" id="1676925"/>
    <lineage>
        <taxon>Eukaryota</taxon>
        <taxon>Metazoa</taxon>
        <taxon>Chordata</taxon>
        <taxon>Craniata</taxon>
        <taxon>Vertebrata</taxon>
        <taxon>Euteleostomi</taxon>
        <taxon>Actinopterygii</taxon>
        <taxon>Neopterygii</taxon>
        <taxon>Teleostei</taxon>
        <taxon>Osteoglossocephala</taxon>
        <taxon>Osteoglossomorpha</taxon>
        <taxon>Osteoglossiformes</taxon>
        <taxon>Mormyridae</taxon>
        <taxon>Paramormyrops</taxon>
    </lineage>
</organism>
<dbReference type="Gene3D" id="1.10.100.10">
    <property type="entry name" value="Insulin-like"/>
    <property type="match status" value="1"/>
</dbReference>
<evidence type="ECO:0000313" key="2">
    <source>
        <dbReference type="Ensembl" id="ENSPKIP00000038585.1"/>
    </source>
</evidence>
<dbReference type="InterPro" id="IPR036438">
    <property type="entry name" value="Insulin-like_sf"/>
</dbReference>
<reference evidence="2" key="2">
    <citation type="submission" date="2025-09" db="UniProtKB">
        <authorList>
            <consortium name="Ensembl"/>
        </authorList>
    </citation>
    <scope>IDENTIFICATION</scope>
</reference>
<feature type="domain" description="Insulin-like" evidence="1">
    <location>
        <begin position="10"/>
        <end position="46"/>
    </location>
</feature>
<dbReference type="InterPro" id="IPR016179">
    <property type="entry name" value="Insulin-like"/>
</dbReference>
<dbReference type="SMART" id="SM00078">
    <property type="entry name" value="IlGF"/>
    <property type="match status" value="1"/>
</dbReference>
<dbReference type="GO" id="GO:0005576">
    <property type="term" value="C:extracellular region"/>
    <property type="evidence" value="ECO:0007669"/>
    <property type="project" value="InterPro"/>
</dbReference>
<evidence type="ECO:0000313" key="3">
    <source>
        <dbReference type="Proteomes" id="UP000261540"/>
    </source>
</evidence>
<dbReference type="GO" id="GO:0005179">
    <property type="term" value="F:hormone activity"/>
    <property type="evidence" value="ECO:0007669"/>
    <property type="project" value="InterPro"/>
</dbReference>
<protein>
    <recommendedName>
        <fullName evidence="1">Insulin-like domain-containing protein</fullName>
    </recommendedName>
</protein>